<proteinExistence type="predicted"/>
<dbReference type="Gene3D" id="3.40.50.10320">
    <property type="entry name" value="LmbE-like"/>
    <property type="match status" value="1"/>
</dbReference>
<name>X0S2E7_9ZZZZ</name>
<dbReference type="InterPro" id="IPR024078">
    <property type="entry name" value="LmbE-like_dom_sf"/>
</dbReference>
<reference evidence="1" key="1">
    <citation type="journal article" date="2014" name="Front. Microbiol.">
        <title>High frequency of phylogenetically diverse reductive dehalogenase-homologous genes in deep subseafloor sedimentary metagenomes.</title>
        <authorList>
            <person name="Kawai M."/>
            <person name="Futagami T."/>
            <person name="Toyoda A."/>
            <person name="Takaki Y."/>
            <person name="Nishi S."/>
            <person name="Hori S."/>
            <person name="Arai W."/>
            <person name="Tsubouchi T."/>
            <person name="Morono Y."/>
            <person name="Uchiyama I."/>
            <person name="Ito T."/>
            <person name="Fujiyama A."/>
            <person name="Inagaki F."/>
            <person name="Takami H."/>
        </authorList>
    </citation>
    <scope>NUCLEOTIDE SEQUENCE</scope>
    <source>
        <strain evidence="1">Expedition CK06-06</strain>
    </source>
</reference>
<accession>X0S2E7</accession>
<evidence type="ECO:0008006" key="2">
    <source>
        <dbReference type="Google" id="ProtNLM"/>
    </source>
</evidence>
<dbReference type="InterPro" id="IPR003737">
    <property type="entry name" value="GlcNAc_PI_deacetylase-related"/>
</dbReference>
<dbReference type="SUPFAM" id="SSF102588">
    <property type="entry name" value="LmbE-like"/>
    <property type="match status" value="1"/>
</dbReference>
<gene>
    <name evidence="1" type="ORF">S01H1_05659</name>
</gene>
<sequence length="166" mass="19257">ELIWMDFPDEFLFNDKATRIAFIEMARKARPDLVITHPLDDLYHPDHNTTGKIVNDVALMGTIPNIKTESSPCTCTPYLCYADAQGGVNFLPDEYVDISDVFEIKKRMLSMHKSQESWLRDQYDMTLLEFMEIIARFRGIQAGCKYAEAFRKVNAWPRITSMHFLP</sequence>
<evidence type="ECO:0000313" key="1">
    <source>
        <dbReference type="EMBL" id="GAF75224.1"/>
    </source>
</evidence>
<organism evidence="1">
    <name type="scientific">marine sediment metagenome</name>
    <dbReference type="NCBI Taxonomy" id="412755"/>
    <lineage>
        <taxon>unclassified sequences</taxon>
        <taxon>metagenomes</taxon>
        <taxon>ecological metagenomes</taxon>
    </lineage>
</organism>
<dbReference type="Pfam" id="PF02585">
    <property type="entry name" value="PIG-L"/>
    <property type="match status" value="1"/>
</dbReference>
<comment type="caution">
    <text evidence="1">The sequence shown here is derived from an EMBL/GenBank/DDBJ whole genome shotgun (WGS) entry which is preliminary data.</text>
</comment>
<feature type="non-terminal residue" evidence="1">
    <location>
        <position position="1"/>
    </location>
</feature>
<dbReference type="AlphaFoldDB" id="X0S2E7"/>
<dbReference type="EMBL" id="BARS01002947">
    <property type="protein sequence ID" value="GAF75224.1"/>
    <property type="molecule type" value="Genomic_DNA"/>
</dbReference>
<protein>
    <recommendedName>
        <fullName evidence="2">LmbE family protein</fullName>
    </recommendedName>
</protein>